<name>A0A6S6S5L0_9BACT</name>
<proteinExistence type="predicted"/>
<evidence type="ECO:0000313" key="1">
    <source>
        <dbReference type="EMBL" id="CAA6804952.1"/>
    </source>
</evidence>
<dbReference type="Pfam" id="PF12836">
    <property type="entry name" value="HHH_3"/>
    <property type="match status" value="1"/>
</dbReference>
<reference evidence="1" key="1">
    <citation type="submission" date="2020-01" db="EMBL/GenBank/DDBJ databases">
        <authorList>
            <person name="Meier V. D."/>
            <person name="Meier V D."/>
        </authorList>
    </citation>
    <scope>NUCLEOTIDE SEQUENCE</scope>
    <source>
        <strain evidence="1">HLG_WM_MAG_06</strain>
    </source>
</reference>
<dbReference type="InterPro" id="IPR010994">
    <property type="entry name" value="RuvA_2-like"/>
</dbReference>
<protein>
    <recommendedName>
        <fullName evidence="2">Helix-hairpin-helix domain-containing protein</fullName>
    </recommendedName>
</protein>
<sequence length="392" mass="45011">MQEKKEALRLIEETLKELESLKGSVLISVQKLSRVASILDNQDVYIWCEIQLGNPKYTNTLKQYIDCVLQYQKEKTDDSLKATNRIIDKLIELNLKSEIHYTNEELNIKKDINGGGYENIGFVEETYNDLLRLKKGNDGSFYKTHLNTHISYVKNKAHKIASQLFKQLKFSGTVSNSFDILKNVVDDRLLDLDPKISEQLMLAFKSVSSNRKEEWSQALTSCRRLLESLADKLLPASDEKINGRVLKQGQYVNRLWAFMDRSIESDTNKALAKTHIDFLGSWLEKVNKLANKGVHADLNQIEAVKAVFHTYLVVADILEYVNKKEAKTTKPNINEASLDELEVHLDISRTIAKEIFRLRIKEEYIDLNILSSIKGIGEKTIQKAKENFIIEE</sequence>
<dbReference type="Gene3D" id="1.10.150.320">
    <property type="entry name" value="Photosystem II 12 kDa extrinsic protein"/>
    <property type="match status" value="1"/>
</dbReference>
<accession>A0A6S6S5L0</accession>
<organism evidence="1">
    <name type="scientific">uncultured Sulfurovum sp</name>
    <dbReference type="NCBI Taxonomy" id="269237"/>
    <lineage>
        <taxon>Bacteria</taxon>
        <taxon>Pseudomonadati</taxon>
        <taxon>Campylobacterota</taxon>
        <taxon>Epsilonproteobacteria</taxon>
        <taxon>Campylobacterales</taxon>
        <taxon>Sulfurovaceae</taxon>
        <taxon>Sulfurovum</taxon>
        <taxon>environmental samples</taxon>
    </lineage>
</organism>
<dbReference type="EMBL" id="CACVAP010000046">
    <property type="protein sequence ID" value="CAA6804952.1"/>
    <property type="molecule type" value="Genomic_DNA"/>
</dbReference>
<gene>
    <name evidence="1" type="ORF">HELGO_WM14694</name>
</gene>
<evidence type="ECO:0008006" key="2">
    <source>
        <dbReference type="Google" id="ProtNLM"/>
    </source>
</evidence>
<dbReference type="AlphaFoldDB" id="A0A6S6S5L0"/>
<dbReference type="SUPFAM" id="SSF47781">
    <property type="entry name" value="RuvA domain 2-like"/>
    <property type="match status" value="1"/>
</dbReference>